<dbReference type="CDD" id="cd18000">
    <property type="entry name" value="DEXHc_ERCC6"/>
    <property type="match status" value="1"/>
</dbReference>
<dbReference type="STRING" id="1157962.A0A250XF09"/>
<dbReference type="PANTHER" id="PTHR45629">
    <property type="entry name" value="SNF2/RAD54 FAMILY MEMBER"/>
    <property type="match status" value="1"/>
</dbReference>
<feature type="compositionally biased region" description="Polar residues" evidence="1">
    <location>
        <begin position="448"/>
        <end position="460"/>
    </location>
</feature>
<evidence type="ECO:0000259" key="2">
    <source>
        <dbReference type="PROSITE" id="PS51192"/>
    </source>
</evidence>
<feature type="domain" description="Helicase ATP-binding" evidence="2">
    <location>
        <begin position="675"/>
        <end position="848"/>
    </location>
</feature>
<feature type="compositionally biased region" description="Basic and acidic residues" evidence="1">
    <location>
        <begin position="461"/>
        <end position="475"/>
    </location>
</feature>
<dbReference type="PANTHER" id="PTHR45629:SF7">
    <property type="entry name" value="DNA EXCISION REPAIR PROTEIN ERCC-6-RELATED"/>
    <property type="match status" value="1"/>
</dbReference>
<organism evidence="3 4">
    <name type="scientific">Chlamydomonas eustigma</name>
    <dbReference type="NCBI Taxonomy" id="1157962"/>
    <lineage>
        <taxon>Eukaryota</taxon>
        <taxon>Viridiplantae</taxon>
        <taxon>Chlorophyta</taxon>
        <taxon>core chlorophytes</taxon>
        <taxon>Chlorophyceae</taxon>
        <taxon>CS clade</taxon>
        <taxon>Chlamydomonadales</taxon>
        <taxon>Chlamydomonadaceae</taxon>
        <taxon>Chlamydomonas</taxon>
    </lineage>
</organism>
<evidence type="ECO:0000256" key="1">
    <source>
        <dbReference type="SAM" id="MobiDB-lite"/>
    </source>
</evidence>
<feature type="region of interest" description="Disordered" evidence="1">
    <location>
        <begin position="85"/>
        <end position="130"/>
    </location>
</feature>
<comment type="caution">
    <text evidence="3">The sequence shown here is derived from an EMBL/GenBank/DDBJ whole genome shotgun (WGS) entry which is preliminary data.</text>
</comment>
<dbReference type="FunFam" id="3.40.50.10810:FF:000094">
    <property type="entry name" value="DNA excision repair protein ERCC-6"/>
    <property type="match status" value="1"/>
</dbReference>
<dbReference type="EMBL" id="BEGY01000069">
    <property type="protein sequence ID" value="GAX81674.1"/>
    <property type="molecule type" value="Genomic_DNA"/>
</dbReference>
<dbReference type="GO" id="GO:0006283">
    <property type="term" value="P:transcription-coupled nucleotide-excision repair"/>
    <property type="evidence" value="ECO:0007669"/>
    <property type="project" value="TreeGrafter"/>
</dbReference>
<dbReference type="OrthoDB" id="413460at2759"/>
<dbReference type="Proteomes" id="UP000232323">
    <property type="component" value="Unassembled WGS sequence"/>
</dbReference>
<feature type="compositionally biased region" description="Basic residues" evidence="1">
    <location>
        <begin position="352"/>
        <end position="370"/>
    </location>
</feature>
<feature type="compositionally biased region" description="Basic and acidic residues" evidence="1">
    <location>
        <begin position="433"/>
        <end position="443"/>
    </location>
</feature>
<reference evidence="3 4" key="1">
    <citation type="submission" date="2017-08" db="EMBL/GenBank/DDBJ databases">
        <title>Acidophilic green algal genome provides insights into adaptation to an acidic environment.</title>
        <authorList>
            <person name="Hirooka S."/>
            <person name="Hirose Y."/>
            <person name="Kanesaki Y."/>
            <person name="Higuchi S."/>
            <person name="Fujiwara T."/>
            <person name="Onuma R."/>
            <person name="Era A."/>
            <person name="Ohbayashi R."/>
            <person name="Uzuka A."/>
            <person name="Nozaki H."/>
            <person name="Yoshikawa H."/>
            <person name="Miyagishima S.Y."/>
        </authorList>
    </citation>
    <scope>NUCLEOTIDE SEQUENCE [LARGE SCALE GENOMIC DNA]</scope>
    <source>
        <strain evidence="3 4">NIES-2499</strain>
    </source>
</reference>
<keyword evidence="4" id="KW-1185">Reference proteome</keyword>
<dbReference type="GO" id="GO:0005634">
    <property type="term" value="C:nucleus"/>
    <property type="evidence" value="ECO:0007669"/>
    <property type="project" value="TreeGrafter"/>
</dbReference>
<dbReference type="GO" id="GO:0005524">
    <property type="term" value="F:ATP binding"/>
    <property type="evidence" value="ECO:0007669"/>
    <property type="project" value="InterPro"/>
</dbReference>
<dbReference type="SMART" id="SM00487">
    <property type="entry name" value="DEXDc"/>
    <property type="match status" value="1"/>
</dbReference>
<dbReference type="GO" id="GO:0008094">
    <property type="term" value="F:ATP-dependent activity, acting on DNA"/>
    <property type="evidence" value="ECO:0007669"/>
    <property type="project" value="TreeGrafter"/>
</dbReference>
<dbReference type="Pfam" id="PF00176">
    <property type="entry name" value="SNF2-rel_dom"/>
    <property type="match status" value="1"/>
</dbReference>
<dbReference type="AlphaFoldDB" id="A0A250XF09"/>
<name>A0A250XF09_9CHLO</name>
<evidence type="ECO:0000313" key="3">
    <source>
        <dbReference type="EMBL" id="GAX81674.1"/>
    </source>
</evidence>
<feature type="compositionally biased region" description="Basic and acidic residues" evidence="1">
    <location>
        <begin position="34"/>
        <end position="46"/>
    </location>
</feature>
<dbReference type="SUPFAM" id="SSF52540">
    <property type="entry name" value="P-loop containing nucleoside triphosphate hydrolases"/>
    <property type="match status" value="2"/>
</dbReference>
<dbReference type="PROSITE" id="PS51192">
    <property type="entry name" value="HELICASE_ATP_BIND_1"/>
    <property type="match status" value="1"/>
</dbReference>
<dbReference type="InterPro" id="IPR000330">
    <property type="entry name" value="SNF2_N"/>
</dbReference>
<proteinExistence type="predicted"/>
<feature type="region of interest" description="Disordered" evidence="1">
    <location>
        <begin position="34"/>
        <end position="66"/>
    </location>
</feature>
<sequence length="1030" mass="113864">MAEGERLTLLEGLGVSYESAEQVEYGVLQKAFQEHDALRGGDDETQKPGVAEDPSAGSNADHSQELLRSLQEELDAVQSALDALNAKGDTSVKNEGGGGSSKLAAKTAKTVGKDKPSKRKSKTATSKAVQKQVTLDGITAGPASDTSQRLQVALLQSRLSSLRQKQQILLDKQKNADRTLPHPPTTMHSSQASALKLLDEDDLFCAIETSGVRGNKPGLIETERDRMIRQGLLTPFDRMEGYERTMMPSKTNVTLGGAQHDVQGDASSWLHRGGIGHLKDQVGKAGKPLEDILKDKSDKTKALVRDRPTALLVPANQLPALEPDARRLPPQFWRQSASSKKFDARPSQSLAVKRKRHTTLPRRSKGKQARKACNDKSASSSSEKDEDGNDLISVDNSSEEEQGIVQRAGDITAASTSGQRRKDAPKNVLRRSSGRDNMGKDRDESDSEYSPSQLTSGDATRQNEKREFNLKKEDNVVLGHEGASSSSSDVELIEEDLRPEVGKKKQKEEVEEEEDDDAGEYDDADSDYFEKRLARSLVTSRKSRRCLQQNVQRRNSSNRIAVANQMTAHELSPPGGSASLSSLQCDVICPDGGVVADTTREACLSNGAQAEWPTEAMKSEEHEANLSTDLIKDENYESAEDSEQDYVKFDGGFKIPTYLYSRLFPYQQTAVKWLWELRNQRTGGILGDEMGLGKTVEITAFLAGLLHSGLYRPSLIVCPATVLRQWLREVRLWAPEFRVIMFHDSARGGRGGATRLSKEDLVLKATRESPTGLLLTTYESLRAHRHLLLPVRWGIAILDEGHKIRNPDAEITLVAKQLQTVHRLIMSGSPIQNRLSELWSLFDFIFPGRLGTLPVFQAQFSIPIQVGGYTNASPLQVTTAYKCAVLLRDLIAPYLLRRRKVDVNAQLPKKTEQVLFCTLTAEQCDLYRSYLASDEVNSIIAGNMNALAGIDVLRKVCNHPDLLERATEGASQDYGNPTRSGKLTVLLRLLQHWQQGGHKALLFTQTQQMLDILEKVIRSIGYSYHRKGLT</sequence>
<dbReference type="InterPro" id="IPR050496">
    <property type="entry name" value="SNF2_RAD54_helicase_repair"/>
</dbReference>
<feature type="compositionally biased region" description="Acidic residues" evidence="1">
    <location>
        <begin position="509"/>
        <end position="526"/>
    </location>
</feature>
<dbReference type="InterPro" id="IPR014001">
    <property type="entry name" value="Helicase_ATP-bd"/>
</dbReference>
<dbReference type="Gene3D" id="3.40.50.10810">
    <property type="entry name" value="Tandem AAA-ATPase domain"/>
    <property type="match status" value="1"/>
</dbReference>
<dbReference type="InterPro" id="IPR027417">
    <property type="entry name" value="P-loop_NTPase"/>
</dbReference>
<gene>
    <name evidence="3" type="ORF">CEUSTIGMA_g9102.t1</name>
</gene>
<evidence type="ECO:0000313" key="4">
    <source>
        <dbReference type="Proteomes" id="UP000232323"/>
    </source>
</evidence>
<feature type="compositionally biased region" description="Basic and acidic residues" evidence="1">
    <location>
        <begin position="495"/>
        <end position="508"/>
    </location>
</feature>
<dbReference type="InterPro" id="IPR038718">
    <property type="entry name" value="SNF2-like_sf"/>
</dbReference>
<protein>
    <recommendedName>
        <fullName evidence="2">Helicase ATP-binding domain-containing protein</fullName>
    </recommendedName>
</protein>
<accession>A0A250XF09</accession>
<feature type="region of interest" description="Disordered" evidence="1">
    <location>
        <begin position="334"/>
        <end position="526"/>
    </location>
</feature>
<dbReference type="Gene3D" id="3.40.50.300">
    <property type="entry name" value="P-loop containing nucleotide triphosphate hydrolases"/>
    <property type="match status" value="1"/>
</dbReference>